<protein>
    <submittedName>
        <fullName evidence="1">Zinc transporter msc2</fullName>
    </submittedName>
</protein>
<evidence type="ECO:0000313" key="2">
    <source>
        <dbReference type="Proteomes" id="UP001172386"/>
    </source>
</evidence>
<keyword evidence="2" id="KW-1185">Reference proteome</keyword>
<gene>
    <name evidence="1" type="primary">MSC2</name>
    <name evidence="1" type="ORF">H2198_002677</name>
</gene>
<reference evidence="1" key="1">
    <citation type="submission" date="2022-10" db="EMBL/GenBank/DDBJ databases">
        <title>Culturing micro-colonial fungi from biological soil crusts in the Mojave desert and describing Neophaeococcomyces mojavensis, and introducing the new genera and species Taxawa tesnikishii.</title>
        <authorList>
            <person name="Kurbessoian T."/>
            <person name="Stajich J.E."/>
        </authorList>
    </citation>
    <scope>NUCLEOTIDE SEQUENCE</scope>
    <source>
        <strain evidence="1">JES_112</strain>
    </source>
</reference>
<organism evidence="1 2">
    <name type="scientific">Neophaeococcomyces mojaviensis</name>
    <dbReference type="NCBI Taxonomy" id="3383035"/>
    <lineage>
        <taxon>Eukaryota</taxon>
        <taxon>Fungi</taxon>
        <taxon>Dikarya</taxon>
        <taxon>Ascomycota</taxon>
        <taxon>Pezizomycotina</taxon>
        <taxon>Eurotiomycetes</taxon>
        <taxon>Chaetothyriomycetidae</taxon>
        <taxon>Chaetothyriales</taxon>
        <taxon>Chaetothyriales incertae sedis</taxon>
        <taxon>Neophaeococcomyces</taxon>
    </lineage>
</organism>
<name>A0ACC3ADG8_9EURO</name>
<dbReference type="Proteomes" id="UP001172386">
    <property type="component" value="Unassembled WGS sequence"/>
</dbReference>
<sequence length="596" mass="65287">MSHTYTLPVSVADQFNHSHEHRKSRSHQRQSHSRLAPPFALPRIPSGTAVPAEQLTSQHDHILADHNHHSSETNDFSRMQSHDSTGAHPSGKRSFEAKNTPAAMSHRHQHQHQHKHVSKPTDVLLHATENYSLLHGILADRESRRIFYFMLLNLAFMGVQSTYGFLTGSLGLISDSIHMFFDCVALLVGVCAAVMSKWPPSARFPYGYGKIDTLAGLGNGIFLMLISVEIVYEAIERLFAGSDIHRTTELLLVSLAGLAVNLVGIFAFHGHHGHHHGHDHSHGGDGHGHGSSHEAEHDRRRSNAASASPTKPQASGGHGHHHHGGENMQGIYLHIMADALGSVAVVLSTLLVQLTGWSGFDPLASCIIAILIFASTVPLVTSTTKILLLSLNSDIEYNLRDILGGITSIRGVVGYTVPKFWLEDIKKDDDHHHHHHDHEHTHSHDHDHSHTHAHPHDHHHHDHHDCHSHSPSSDHAHDQADISTSDPTIIGTIHVQISQSASLPEVQRLISAYFTARKMDVVVQYEREGDNKCWCSATGNGYTKTPQTGGMQTPLSGSFSGVLGFMGGEQQQERKVRKKGSGGLGVGVASPLGKML</sequence>
<dbReference type="EMBL" id="JAPDRQ010000033">
    <property type="protein sequence ID" value="KAJ9660171.1"/>
    <property type="molecule type" value="Genomic_DNA"/>
</dbReference>
<evidence type="ECO:0000313" key="1">
    <source>
        <dbReference type="EMBL" id="KAJ9660171.1"/>
    </source>
</evidence>
<comment type="caution">
    <text evidence="1">The sequence shown here is derived from an EMBL/GenBank/DDBJ whole genome shotgun (WGS) entry which is preliminary data.</text>
</comment>
<accession>A0ACC3ADG8</accession>
<proteinExistence type="predicted"/>